<dbReference type="AlphaFoldDB" id="A0A5M5MC68"/>
<evidence type="ECO:0000313" key="3">
    <source>
        <dbReference type="Proteomes" id="UP000478493"/>
    </source>
</evidence>
<comment type="caution">
    <text evidence="2">The sequence shown here is derived from an EMBL/GenBank/DDBJ whole genome shotgun (WGS) entry which is preliminary data.</text>
</comment>
<dbReference type="RefSeq" id="WP_004302559.1">
    <property type="nucleotide sequence ID" value="NZ_CABKQC010000001.1"/>
</dbReference>
<keyword evidence="1" id="KW-0812">Transmembrane</keyword>
<name>A0A5M5MC68_BACOV</name>
<keyword evidence="1" id="KW-1133">Transmembrane helix</keyword>
<dbReference type="Proteomes" id="UP000478493">
    <property type="component" value="Unassembled WGS sequence"/>
</dbReference>
<proteinExistence type="predicted"/>
<accession>A0A5M5MC68</accession>
<sequence length="87" mass="10260">MKDTIVTARRKKIELITLLVCFVVSNLLHLYAIIAYHAPFTEMITSIFYIIIFTFVLYAFWGILRLLFYGIQALFKKKNLININENK</sequence>
<organism evidence="2 3">
    <name type="scientific">Bacteroides ovatus</name>
    <dbReference type="NCBI Taxonomy" id="28116"/>
    <lineage>
        <taxon>Bacteria</taxon>
        <taxon>Pseudomonadati</taxon>
        <taxon>Bacteroidota</taxon>
        <taxon>Bacteroidia</taxon>
        <taxon>Bacteroidales</taxon>
        <taxon>Bacteroidaceae</taxon>
        <taxon>Bacteroides</taxon>
    </lineage>
</organism>
<protein>
    <submittedName>
        <fullName evidence="2">Uncharacterized protein</fullName>
    </submittedName>
</protein>
<dbReference type="EMBL" id="VWGP01000001">
    <property type="protein sequence ID" value="KAA4543204.1"/>
    <property type="molecule type" value="Genomic_DNA"/>
</dbReference>
<feature type="transmembrane region" description="Helical" evidence="1">
    <location>
        <begin position="12"/>
        <end position="34"/>
    </location>
</feature>
<keyword evidence="1" id="KW-0472">Membrane</keyword>
<evidence type="ECO:0000256" key="1">
    <source>
        <dbReference type="SAM" id="Phobius"/>
    </source>
</evidence>
<reference evidence="2 3" key="1">
    <citation type="journal article" date="2019" name="Nat. Med.">
        <title>A library of human gut bacterial isolates paired with longitudinal multiomics data enables mechanistic microbiome research.</title>
        <authorList>
            <person name="Poyet M."/>
            <person name="Groussin M."/>
            <person name="Gibbons S.M."/>
            <person name="Avila-Pacheco J."/>
            <person name="Jiang X."/>
            <person name="Kearney S.M."/>
            <person name="Perrotta A.R."/>
            <person name="Berdy B."/>
            <person name="Zhao S."/>
            <person name="Lieberman T.D."/>
            <person name="Swanson P.K."/>
            <person name="Smith M."/>
            <person name="Roesemann S."/>
            <person name="Alexander J.E."/>
            <person name="Rich S.A."/>
            <person name="Livny J."/>
            <person name="Vlamakis H."/>
            <person name="Clish C."/>
            <person name="Bullock K."/>
            <person name="Deik A."/>
            <person name="Scott J."/>
            <person name="Pierce K.A."/>
            <person name="Xavier R.J."/>
            <person name="Alm E.J."/>
        </authorList>
    </citation>
    <scope>NUCLEOTIDE SEQUENCE [LARGE SCALE GENOMIC DNA]</scope>
    <source>
        <strain evidence="2 3">BIOML-A41</strain>
    </source>
</reference>
<gene>
    <name evidence="2" type="ORF">F3B85_00895</name>
</gene>
<feature type="transmembrane region" description="Helical" evidence="1">
    <location>
        <begin position="46"/>
        <end position="68"/>
    </location>
</feature>
<evidence type="ECO:0000313" key="2">
    <source>
        <dbReference type="EMBL" id="KAA4543204.1"/>
    </source>
</evidence>